<reference evidence="5" key="1">
    <citation type="journal article" date="2008" name="BMC Genomics">
        <title>A conifer genomics resource of 200,000 spruce (Picea spp.) ESTs and 6,464 high-quality, sequence-finished full-length cDNAs for Sitka spruce (Picea sitchensis).</title>
        <authorList>
            <person name="Ralph S.G."/>
            <person name="Chun H.J."/>
            <person name="Kolosova N."/>
            <person name="Cooper D."/>
            <person name="Oddy C."/>
            <person name="Ritland C.E."/>
            <person name="Kirkpatrick R."/>
            <person name="Moore R."/>
            <person name="Barber S."/>
            <person name="Holt R.A."/>
            <person name="Jones S.J."/>
            <person name="Marra M.A."/>
            <person name="Douglas C.J."/>
            <person name="Ritland K."/>
            <person name="Bohlmann J."/>
        </authorList>
    </citation>
    <scope>NUCLEOTIDE SEQUENCE</scope>
    <source>
        <tissue evidence="5">Green portion of the leader tissue</tissue>
    </source>
</reference>
<name>A9NME7_PICSI</name>
<keyword evidence="3" id="KW-0687">Ribonucleoprotein</keyword>
<evidence type="ECO:0000256" key="4">
    <source>
        <dbReference type="SAM" id="MobiDB-lite"/>
    </source>
</evidence>
<dbReference type="NCBIfam" id="TIGR04560">
    <property type="entry name" value="ribo_THX"/>
    <property type="match status" value="1"/>
</dbReference>
<dbReference type="InterPro" id="IPR030826">
    <property type="entry name" value="Ribosomal_bTHX/bTHXc/bTHXm"/>
</dbReference>
<evidence type="ECO:0000256" key="3">
    <source>
        <dbReference type="ARBA" id="ARBA00023274"/>
    </source>
</evidence>
<dbReference type="GO" id="GO:1990904">
    <property type="term" value="C:ribonucleoprotein complex"/>
    <property type="evidence" value="ECO:0007669"/>
    <property type="project" value="UniProtKB-KW"/>
</dbReference>
<evidence type="ECO:0000256" key="1">
    <source>
        <dbReference type="ARBA" id="ARBA00010834"/>
    </source>
</evidence>
<dbReference type="AlphaFoldDB" id="A9NME7"/>
<organism evidence="5">
    <name type="scientific">Picea sitchensis</name>
    <name type="common">Sitka spruce</name>
    <name type="synonym">Pinus sitchensis</name>
    <dbReference type="NCBI Taxonomy" id="3332"/>
    <lineage>
        <taxon>Eukaryota</taxon>
        <taxon>Viridiplantae</taxon>
        <taxon>Streptophyta</taxon>
        <taxon>Embryophyta</taxon>
        <taxon>Tracheophyta</taxon>
        <taxon>Spermatophyta</taxon>
        <taxon>Pinopsida</taxon>
        <taxon>Pinidae</taxon>
        <taxon>Conifers I</taxon>
        <taxon>Pinales</taxon>
        <taxon>Pinaceae</taxon>
        <taxon>Picea</taxon>
    </lineage>
</organism>
<proteinExistence type="evidence at transcript level"/>
<sequence length="112" mass="12156">MSLMATSPMAGQCFLLHSSISGQPLSGSSHNTTVTLSIASPKQFYPTVYCGRGDKRTAKGKRFKHSFGNARPRDNKKGRGLPITPLPPGAPKKDLFDDGEKIEIEIDESFFG</sequence>
<dbReference type="GO" id="GO:0005840">
    <property type="term" value="C:ribosome"/>
    <property type="evidence" value="ECO:0007669"/>
    <property type="project" value="UniProtKB-KW"/>
</dbReference>
<dbReference type="InterPro" id="IPR044695">
    <property type="entry name" value="Ribosomal_bTHXc/bTHXc_plant"/>
</dbReference>
<dbReference type="EMBL" id="EF082450">
    <property type="protein sequence ID" value="ABK21808.1"/>
    <property type="molecule type" value="mRNA"/>
</dbReference>
<evidence type="ECO:0000313" key="5">
    <source>
        <dbReference type="EMBL" id="ABK21808.1"/>
    </source>
</evidence>
<accession>A9NME7</accession>
<keyword evidence="2" id="KW-0689">Ribosomal protein</keyword>
<dbReference type="PANTHER" id="PTHR34550">
    <property type="entry name" value="30S RIBOSOMAL PROTEIN S31, CHLOROPLASTIC"/>
    <property type="match status" value="1"/>
</dbReference>
<feature type="region of interest" description="Disordered" evidence="4">
    <location>
        <begin position="59"/>
        <end position="96"/>
    </location>
</feature>
<dbReference type="GO" id="GO:0009536">
    <property type="term" value="C:plastid"/>
    <property type="evidence" value="ECO:0007669"/>
    <property type="project" value="TreeGrafter"/>
</dbReference>
<evidence type="ECO:0008006" key="6">
    <source>
        <dbReference type="Google" id="ProtNLM"/>
    </source>
</evidence>
<comment type="similarity">
    <text evidence="1">Belongs to the bacterial ribosomal protein bTHX family.</text>
</comment>
<dbReference type="PANTHER" id="PTHR34550:SF2">
    <property type="entry name" value="SMALL RIBOSOMAL SUBUNIT PROTEIN BTHXC"/>
    <property type="match status" value="1"/>
</dbReference>
<dbReference type="Pfam" id="PF17067">
    <property type="entry name" value="RPS31"/>
    <property type="match status" value="1"/>
</dbReference>
<protein>
    <recommendedName>
        <fullName evidence="6">30S ribosomal protein S31, chloroplastic</fullName>
    </recommendedName>
</protein>
<evidence type="ECO:0000256" key="2">
    <source>
        <dbReference type="ARBA" id="ARBA00022980"/>
    </source>
</evidence>
<dbReference type="GO" id="GO:0032544">
    <property type="term" value="P:plastid translation"/>
    <property type="evidence" value="ECO:0007669"/>
    <property type="project" value="TreeGrafter"/>
</dbReference>